<organism evidence="2 3">
    <name type="scientific">Aureimonas altamirensis</name>
    <dbReference type="NCBI Taxonomy" id="370622"/>
    <lineage>
        <taxon>Bacteria</taxon>
        <taxon>Pseudomonadati</taxon>
        <taxon>Pseudomonadota</taxon>
        <taxon>Alphaproteobacteria</taxon>
        <taxon>Hyphomicrobiales</taxon>
        <taxon>Aurantimonadaceae</taxon>
        <taxon>Aureimonas</taxon>
    </lineage>
</organism>
<evidence type="ECO:0000313" key="2">
    <source>
        <dbReference type="EMBL" id="KHJ56233.1"/>
    </source>
</evidence>
<dbReference type="Proteomes" id="UP000030826">
    <property type="component" value="Unassembled WGS sequence"/>
</dbReference>
<gene>
    <name evidence="2" type="ORF">LA66_06535</name>
</gene>
<accession>A0A0B1Q5W7</accession>
<dbReference type="EMBL" id="JRFJ01000001">
    <property type="protein sequence ID" value="KHJ56233.1"/>
    <property type="molecule type" value="Genomic_DNA"/>
</dbReference>
<dbReference type="STRING" id="370622.LA66_06535"/>
<proteinExistence type="predicted"/>
<keyword evidence="1" id="KW-0732">Signal</keyword>
<evidence type="ECO:0000256" key="1">
    <source>
        <dbReference type="SAM" id="SignalP"/>
    </source>
</evidence>
<protein>
    <submittedName>
        <fullName evidence="2">Signal peptide protein</fullName>
    </submittedName>
</protein>
<evidence type="ECO:0000313" key="3">
    <source>
        <dbReference type="Proteomes" id="UP000030826"/>
    </source>
</evidence>
<sequence>MFRTVIAGVSLAVALTAGMGSASAGSSKGFMETIGGRWVGPGEIVAGKYKGTRFTCDLAGGTEKAPSAMQLDGSCRVGLFSQKMSARVTHDGRTYKGAFLDGAKGAGLDIVSGVVEGDRMVFGLDRKQLNGAMVARLDDGDALNVTISVKVDGELVPVIGMVLKRDGAVRQTALQD</sequence>
<reference evidence="2 3" key="1">
    <citation type="submission" date="2014-09" db="EMBL/GenBank/DDBJ databases">
        <title>Isolation and characterization of Aurantimonas altamirensis ON-56566 from clinical sample following a dog bite.</title>
        <authorList>
            <person name="Eshaghi A."/>
            <person name="Li A."/>
            <person name="Shahinas D."/>
            <person name="Bahn P."/>
            <person name="Kus J.V."/>
            <person name="Patel S.N."/>
        </authorList>
    </citation>
    <scope>NUCLEOTIDE SEQUENCE [LARGE SCALE GENOMIC DNA]</scope>
    <source>
        <strain evidence="2 3">ON-56566</strain>
    </source>
</reference>
<dbReference type="AlphaFoldDB" id="A0A0B1Q5W7"/>
<name>A0A0B1Q5W7_9HYPH</name>
<dbReference type="OrthoDB" id="7915172at2"/>
<feature type="chain" id="PRO_5002080442" evidence="1">
    <location>
        <begin position="25"/>
        <end position="176"/>
    </location>
</feature>
<comment type="caution">
    <text evidence="2">The sequence shown here is derived from an EMBL/GenBank/DDBJ whole genome shotgun (WGS) entry which is preliminary data.</text>
</comment>
<feature type="signal peptide" evidence="1">
    <location>
        <begin position="1"/>
        <end position="24"/>
    </location>
</feature>